<evidence type="ECO:0000256" key="5">
    <source>
        <dbReference type="ARBA" id="ARBA00022605"/>
    </source>
</evidence>
<feature type="binding site" evidence="11">
    <location>
        <position position="633"/>
    </location>
    <ligand>
        <name>Zn(2+)</name>
        <dbReference type="ChEBI" id="CHEBI:29105"/>
        <note>catalytic</note>
    </ligand>
</feature>
<dbReference type="InterPro" id="IPR006276">
    <property type="entry name" value="Cobalamin-indep_Met_synthase"/>
</dbReference>
<dbReference type="EMBL" id="JBHTMK010000045">
    <property type="protein sequence ID" value="MFD1370815.1"/>
    <property type="molecule type" value="Genomic_DNA"/>
</dbReference>
<evidence type="ECO:0000256" key="9">
    <source>
        <dbReference type="ARBA" id="ARBA00022833"/>
    </source>
</evidence>
<feature type="active site" description="Proton donor" evidence="11">
    <location>
        <position position="686"/>
    </location>
</feature>
<dbReference type="CDD" id="cd03312">
    <property type="entry name" value="CIMS_N_terminal_like"/>
    <property type="match status" value="1"/>
</dbReference>
<dbReference type="InterPro" id="IPR013215">
    <property type="entry name" value="Cbl-indep_Met_Synth_N"/>
</dbReference>
<evidence type="ECO:0000256" key="6">
    <source>
        <dbReference type="ARBA" id="ARBA00022679"/>
    </source>
</evidence>
<dbReference type="SUPFAM" id="SSF51726">
    <property type="entry name" value="UROD/MetE-like"/>
    <property type="match status" value="2"/>
</dbReference>
<gene>
    <name evidence="11 14" type="primary">metE</name>
    <name evidence="14" type="ORF">ACFQ5G_36215</name>
</gene>
<evidence type="ECO:0000256" key="10">
    <source>
        <dbReference type="ARBA" id="ARBA00023167"/>
    </source>
</evidence>
<dbReference type="PANTHER" id="PTHR30519">
    <property type="entry name" value="5-METHYLTETRAHYDROPTEROYLTRIGLUTAMATE--HOMOCYSTEINE METHYLTRANSFERASE"/>
    <property type="match status" value="1"/>
</dbReference>
<comment type="caution">
    <text evidence="14">The sequence shown here is derived from an EMBL/GenBank/DDBJ whole genome shotgun (WGS) entry which is preliminary data.</text>
</comment>
<feature type="binding site" evidence="11">
    <location>
        <position position="591"/>
    </location>
    <ligand>
        <name>L-methionine</name>
        <dbReference type="ChEBI" id="CHEBI:57844"/>
    </ligand>
</feature>
<keyword evidence="4 11" id="KW-0489">Methyltransferase</keyword>
<dbReference type="GO" id="GO:0003871">
    <property type="term" value="F:5-methyltetrahydropteroyltriglutamate-homocysteine S-methyltransferase activity"/>
    <property type="evidence" value="ECO:0007669"/>
    <property type="project" value="UniProtKB-EC"/>
</dbReference>
<evidence type="ECO:0000256" key="8">
    <source>
        <dbReference type="ARBA" id="ARBA00022737"/>
    </source>
</evidence>
<dbReference type="PIRSF" id="PIRSF000382">
    <property type="entry name" value="MeTrfase_B12_ind"/>
    <property type="match status" value="1"/>
</dbReference>
<evidence type="ECO:0000313" key="15">
    <source>
        <dbReference type="Proteomes" id="UP001597183"/>
    </source>
</evidence>
<dbReference type="Pfam" id="PF01717">
    <property type="entry name" value="Meth_synt_2"/>
    <property type="match status" value="1"/>
</dbReference>
<dbReference type="HAMAP" id="MF_00172">
    <property type="entry name" value="Meth_synth"/>
    <property type="match status" value="1"/>
</dbReference>
<keyword evidence="5 11" id="KW-0028">Amino-acid biosynthesis</keyword>
<feature type="binding site" evidence="11">
    <location>
        <position position="718"/>
    </location>
    <ligand>
        <name>Zn(2+)</name>
        <dbReference type="ChEBI" id="CHEBI:29105"/>
        <note>catalytic</note>
    </ligand>
</feature>
<comment type="catalytic activity">
    <reaction evidence="11">
        <text>5-methyltetrahydropteroyltri-L-glutamate + L-homocysteine = tetrahydropteroyltri-L-glutamate + L-methionine</text>
        <dbReference type="Rhea" id="RHEA:21196"/>
        <dbReference type="ChEBI" id="CHEBI:57844"/>
        <dbReference type="ChEBI" id="CHEBI:58140"/>
        <dbReference type="ChEBI" id="CHEBI:58199"/>
        <dbReference type="ChEBI" id="CHEBI:58207"/>
        <dbReference type="EC" id="2.1.1.14"/>
    </reaction>
</comment>
<evidence type="ECO:0000256" key="7">
    <source>
        <dbReference type="ARBA" id="ARBA00022723"/>
    </source>
</evidence>
<feature type="binding site" evidence="11">
    <location>
        <begin position="423"/>
        <end position="425"/>
    </location>
    <ligand>
        <name>L-homocysteine</name>
        <dbReference type="ChEBI" id="CHEBI:58199"/>
    </ligand>
</feature>
<feature type="domain" description="Cobalamin-independent methionine synthase MetE C-terminal/archaeal" evidence="12">
    <location>
        <begin position="418"/>
        <end position="740"/>
    </location>
</feature>
<evidence type="ECO:0000256" key="11">
    <source>
        <dbReference type="HAMAP-Rule" id="MF_00172"/>
    </source>
</evidence>
<dbReference type="Pfam" id="PF08267">
    <property type="entry name" value="Meth_synt_1"/>
    <property type="match status" value="1"/>
</dbReference>
<dbReference type="NCBIfam" id="TIGR01371">
    <property type="entry name" value="met_syn_B12ind"/>
    <property type="match status" value="1"/>
</dbReference>
<organism evidence="14 15">
    <name type="scientific">Actinoplanes sichuanensis</name>
    <dbReference type="NCBI Taxonomy" id="512349"/>
    <lineage>
        <taxon>Bacteria</taxon>
        <taxon>Bacillati</taxon>
        <taxon>Actinomycetota</taxon>
        <taxon>Actinomycetes</taxon>
        <taxon>Micromonosporales</taxon>
        <taxon>Micromonosporaceae</taxon>
        <taxon>Actinoplanes</taxon>
    </lineage>
</organism>
<dbReference type="InterPro" id="IPR038071">
    <property type="entry name" value="UROD/MetE-like_sf"/>
</dbReference>
<protein>
    <recommendedName>
        <fullName evidence="11">5-methyltetrahydropteroyltriglutamate--homocysteine methyltransferase</fullName>
        <ecNumber evidence="11">2.1.1.14</ecNumber>
    </recommendedName>
    <alternativeName>
        <fullName evidence="11">Cobalamin-independent methionine synthase</fullName>
    </alternativeName>
    <alternativeName>
        <fullName evidence="11">Methionine synthase, vitamin-B12 independent isozyme</fullName>
    </alternativeName>
</protein>
<feature type="binding site" evidence="11">
    <location>
        <position position="553"/>
    </location>
    <ligand>
        <name>5-methyltetrahydropteroyltri-L-glutamate</name>
        <dbReference type="ChEBI" id="CHEBI:58207"/>
    </ligand>
</feature>
<comment type="cofactor">
    <cofactor evidence="11">
        <name>Zn(2+)</name>
        <dbReference type="ChEBI" id="CHEBI:29105"/>
    </cofactor>
    <text evidence="11">Binds 1 zinc ion per subunit.</text>
</comment>
<evidence type="ECO:0000256" key="2">
    <source>
        <dbReference type="ARBA" id="ARBA00004681"/>
    </source>
</evidence>
<feature type="binding site" evidence="11">
    <location>
        <position position="657"/>
    </location>
    <ligand>
        <name>Zn(2+)</name>
        <dbReference type="ChEBI" id="CHEBI:29105"/>
        <note>catalytic</note>
    </ligand>
</feature>
<keyword evidence="8 11" id="KW-0677">Repeat</keyword>
<feature type="binding site" evidence="11">
    <location>
        <position position="597"/>
    </location>
    <ligand>
        <name>5-methyltetrahydropteroyltri-L-glutamate</name>
        <dbReference type="ChEBI" id="CHEBI:58207"/>
    </ligand>
</feature>
<name>A0ABW4AKN3_9ACTN</name>
<feature type="binding site" evidence="11">
    <location>
        <begin position="507"/>
        <end position="508"/>
    </location>
    <ligand>
        <name>5-methyltetrahydropteroyltri-L-glutamate</name>
        <dbReference type="ChEBI" id="CHEBI:58207"/>
    </ligand>
</feature>
<accession>A0ABW4AKN3</accession>
<dbReference type="GO" id="GO:0032259">
    <property type="term" value="P:methylation"/>
    <property type="evidence" value="ECO:0007669"/>
    <property type="project" value="UniProtKB-KW"/>
</dbReference>
<sequence length="745" mass="80739">MSNTFGQSTVLGYPRIGTNRELKKAVEAYWAGTIDADDLEKTAAGLRAEVWQQLRNARLDSIPSNTFSYYDHVLDTAVAVGAIPARFARLGLSGLDTYFAMARGVDAEPALELTKWFATNYHYLVPEIDADTVFKANPTKALSEYAEARALGIETRPVLVGPATFLLLAKGADPFARLDDLVDAYARILNALADAGVGWVQLDEPAYVADRTPAEVEGLRRAYTRLGELANRPRIFVATYFGEIRGALSALLDTPVEAIGLDLVAGPGNLRKLAASGPLAGRIIVAGLVDGHNIWRTDLRAAITNGATVTALADHVAVSTSCSLLHVPVDLSVETRLAPELFERLAFARQKVDEVVLLGKALRDGTAHVPVPLPGGPHVWRNGDVRTRLAALSPAARRRAPFVERAALQQAHLNLPELPTTTIGSFPQTAELRKARAELRAGRLDADGYTARMRAEVEHVIRLQEQLGLDVLVHGEPERNDMVQYFGEQLDGFAATDHGWVQSYGSRCVRPPIIYGDVARKAPMTVEWSGYAQSLTAKPVKGMLTGPVTILAWSFVRTDQPLSDTADQVALALRDETVDLEAAGIRVIQVDEPALRETLPLRHADQESYLQWAVGAFRLATSGVADETQIHTHLCYSEFGDVITAIDELDADVTSIEASRSKMEVLGDLAAIGYSRGVGPGVWDIHSPRVPSHDEVVTALRNAVAAVPARRLWVNPDCGLKTRGYPETEASLRHLVAAAAEVRGS</sequence>
<reference evidence="15" key="1">
    <citation type="journal article" date="2019" name="Int. J. Syst. Evol. Microbiol.">
        <title>The Global Catalogue of Microorganisms (GCM) 10K type strain sequencing project: providing services to taxonomists for standard genome sequencing and annotation.</title>
        <authorList>
            <consortium name="The Broad Institute Genomics Platform"/>
            <consortium name="The Broad Institute Genome Sequencing Center for Infectious Disease"/>
            <person name="Wu L."/>
            <person name="Ma J."/>
        </authorList>
    </citation>
    <scope>NUCLEOTIDE SEQUENCE [LARGE SCALE GENOMIC DNA]</scope>
    <source>
        <strain evidence="15">CCM 7526</strain>
    </source>
</reference>
<evidence type="ECO:0000256" key="1">
    <source>
        <dbReference type="ARBA" id="ARBA00002777"/>
    </source>
</evidence>
<feature type="binding site" evidence="11">
    <location>
        <position position="635"/>
    </location>
    <ligand>
        <name>Zn(2+)</name>
        <dbReference type="ChEBI" id="CHEBI:29105"/>
        <note>catalytic</note>
    </ligand>
</feature>
<dbReference type="CDD" id="cd03311">
    <property type="entry name" value="CIMS_C_terminal_like"/>
    <property type="match status" value="1"/>
</dbReference>
<dbReference type="Gene3D" id="3.20.20.210">
    <property type="match status" value="2"/>
</dbReference>
<keyword evidence="10 11" id="KW-0486">Methionine biosynthesis</keyword>
<feature type="binding site" evidence="11">
    <location>
        <begin position="20"/>
        <end position="23"/>
    </location>
    <ligand>
        <name>5-methyltetrahydropteroyltri-L-glutamate</name>
        <dbReference type="ChEBI" id="CHEBI:58207"/>
    </ligand>
</feature>
<dbReference type="EC" id="2.1.1.14" evidence="11"/>
<evidence type="ECO:0000313" key="14">
    <source>
        <dbReference type="EMBL" id="MFD1370815.1"/>
    </source>
</evidence>
<keyword evidence="9 11" id="KW-0862">Zinc</keyword>
<dbReference type="Proteomes" id="UP001597183">
    <property type="component" value="Unassembled WGS sequence"/>
</dbReference>
<keyword evidence="6 11" id="KW-0808">Transferase</keyword>
<evidence type="ECO:0000259" key="13">
    <source>
        <dbReference type="Pfam" id="PF08267"/>
    </source>
</evidence>
<dbReference type="NCBIfam" id="NF003556">
    <property type="entry name" value="PRK05222.1"/>
    <property type="match status" value="1"/>
</dbReference>
<keyword evidence="15" id="KW-1185">Reference proteome</keyword>
<feature type="binding site" evidence="11">
    <location>
        <position position="115"/>
    </location>
    <ligand>
        <name>5-methyltetrahydropteroyltri-L-glutamate</name>
        <dbReference type="ChEBI" id="CHEBI:58207"/>
    </ligand>
</feature>
<keyword evidence="7 11" id="KW-0479">Metal-binding</keyword>
<evidence type="ECO:0000256" key="3">
    <source>
        <dbReference type="ARBA" id="ARBA00009553"/>
    </source>
</evidence>
<comment type="pathway">
    <text evidence="2 11">Amino-acid biosynthesis; L-methionine biosynthesis via de novo pathway; L-methionine from L-homocysteine (MetE route): step 1/1.</text>
</comment>
<feature type="domain" description="Cobalamin-independent methionine synthase MetE N-terminal" evidence="13">
    <location>
        <begin position="8"/>
        <end position="305"/>
    </location>
</feature>
<evidence type="ECO:0000256" key="4">
    <source>
        <dbReference type="ARBA" id="ARBA00022603"/>
    </source>
</evidence>
<comment type="function">
    <text evidence="1 11">Catalyzes the transfer of a methyl group from 5-methyltetrahydrofolate to homocysteine resulting in methionine formation.</text>
</comment>
<dbReference type="InterPro" id="IPR002629">
    <property type="entry name" value="Met_Synth_C/arc"/>
</dbReference>
<feature type="binding site" evidence="11">
    <location>
        <position position="476"/>
    </location>
    <ligand>
        <name>L-methionine</name>
        <dbReference type="ChEBI" id="CHEBI:57844"/>
    </ligand>
</feature>
<feature type="binding site" evidence="11">
    <location>
        <begin position="423"/>
        <end position="425"/>
    </location>
    <ligand>
        <name>L-methionine</name>
        <dbReference type="ChEBI" id="CHEBI:57844"/>
    </ligand>
</feature>
<evidence type="ECO:0000259" key="12">
    <source>
        <dbReference type="Pfam" id="PF01717"/>
    </source>
</evidence>
<feature type="binding site" evidence="11">
    <location>
        <position position="591"/>
    </location>
    <ligand>
        <name>L-homocysteine</name>
        <dbReference type="ChEBI" id="CHEBI:58199"/>
    </ligand>
</feature>
<dbReference type="RefSeq" id="WP_317795731.1">
    <property type="nucleotide sequence ID" value="NZ_AP028461.1"/>
</dbReference>
<comment type="similarity">
    <text evidence="3 11">Belongs to the vitamin-B12 independent methionine synthase family.</text>
</comment>
<proteinExistence type="inferred from homology"/>
<feature type="binding site" evidence="11">
    <location>
        <position position="476"/>
    </location>
    <ligand>
        <name>L-homocysteine</name>
        <dbReference type="ChEBI" id="CHEBI:58199"/>
    </ligand>
</feature>